<dbReference type="InterPro" id="IPR051266">
    <property type="entry name" value="CLCR"/>
</dbReference>
<dbReference type="InterPro" id="IPR002035">
    <property type="entry name" value="VWF_A"/>
</dbReference>
<dbReference type="PANTHER" id="PTHR10579:SF43">
    <property type="entry name" value="ZINC FINGER (C3HC4-TYPE RING FINGER) FAMILY PROTEIN"/>
    <property type="match status" value="1"/>
</dbReference>
<comment type="caution">
    <text evidence="3">The sequence shown here is derived from an EMBL/GenBank/DDBJ whole genome shotgun (WGS) entry which is preliminary data.</text>
</comment>
<feature type="domain" description="VWFA" evidence="2">
    <location>
        <begin position="206"/>
        <end position="390"/>
    </location>
</feature>
<evidence type="ECO:0000313" key="3">
    <source>
        <dbReference type="EMBL" id="ODS00683.1"/>
    </source>
</evidence>
<protein>
    <recommendedName>
        <fullName evidence="2">VWFA domain-containing protein</fullName>
    </recommendedName>
</protein>
<dbReference type="InterPro" id="IPR021908">
    <property type="entry name" value="YfbK_C"/>
</dbReference>
<feature type="region of interest" description="Disordered" evidence="1">
    <location>
        <begin position="1"/>
        <end position="63"/>
    </location>
</feature>
<dbReference type="Pfam" id="PF00092">
    <property type="entry name" value="VWA"/>
    <property type="match status" value="1"/>
</dbReference>
<keyword evidence="4" id="KW-1185">Reference proteome</keyword>
<dbReference type="STRING" id="1774968.AUC68_13895"/>
<feature type="compositionally biased region" description="Low complexity" evidence="1">
    <location>
        <begin position="17"/>
        <end position="39"/>
    </location>
</feature>
<evidence type="ECO:0000259" key="2">
    <source>
        <dbReference type="PROSITE" id="PS50234"/>
    </source>
</evidence>
<dbReference type="Proteomes" id="UP000094501">
    <property type="component" value="Unassembled WGS sequence"/>
</dbReference>
<dbReference type="CDD" id="cd01465">
    <property type="entry name" value="vWA_subgroup"/>
    <property type="match status" value="1"/>
</dbReference>
<dbReference type="EMBL" id="LPWG01000004">
    <property type="protein sequence ID" value="ODS00683.1"/>
    <property type="molecule type" value="Genomic_DNA"/>
</dbReference>
<organism evidence="3 4">
    <name type="scientific">Methyloceanibacter methanicus</name>
    <dbReference type="NCBI Taxonomy" id="1774968"/>
    <lineage>
        <taxon>Bacteria</taxon>
        <taxon>Pseudomonadati</taxon>
        <taxon>Pseudomonadota</taxon>
        <taxon>Alphaproteobacteria</taxon>
        <taxon>Hyphomicrobiales</taxon>
        <taxon>Hyphomicrobiaceae</taxon>
        <taxon>Methyloceanibacter</taxon>
    </lineage>
</organism>
<dbReference type="SMART" id="SM00327">
    <property type="entry name" value="VWA"/>
    <property type="match status" value="1"/>
</dbReference>
<sequence length="576" mass="60637">MTEGPASKATANREADAPAAQDSVAAAPPAPAMRALPAPSGERARIAGGLAPDMQPAPLARGPQGVLVGSADLSNLGARYAASPRADVPAPQYRDQGRDRFEAFDLNPVKVVKEDPVSTFSIDVDTASYAYMRARLNQGVLPAPDSVRVEELVNYFPYDYAGPDSAATPFKANVSVMPTPWNAETKLMRIGIKGYAPPAGEQPRANLVFLIDTSGSMQAPNKLPLLRNAFKLLLTSLDPEDTVSIVTYAGSAGTALEPTKVSDSAKILAALDKLSARGFTAGGEGIRQAYALAEANKVEGVNRVILATDGDFNVGISDTETLKDFVAREREKGVSLSVLGFGAGNYNDALMQALAQNGNGNASYIDTLNEARKVLVDDAGGTLQTIAKDVKIQVEFNPAAVSEYRLIGYETRVLNREDFNNDKVDAGEIGAGHTVTALYEIVPAGSGARLVDDLRYESGDSATARKDGAATGELAFVKIRYKEPGGDKSTLVTTPVTRADETASVQAADADARFAAAVAGFGQVLKGGRYTGGWSIDDAIALAEGARGADRYGYRSEFLNLARLAKTAAALEPLKR</sequence>
<dbReference type="AlphaFoldDB" id="A0A1E3W4F5"/>
<name>A0A1E3W4F5_9HYPH</name>
<dbReference type="PANTHER" id="PTHR10579">
    <property type="entry name" value="CALCIUM-ACTIVATED CHLORIDE CHANNEL REGULATOR"/>
    <property type="match status" value="1"/>
</dbReference>
<dbReference type="InterPro" id="IPR036465">
    <property type="entry name" value="vWFA_dom_sf"/>
</dbReference>
<dbReference type="PROSITE" id="PS50234">
    <property type="entry name" value="VWFA"/>
    <property type="match status" value="1"/>
</dbReference>
<evidence type="ECO:0000313" key="4">
    <source>
        <dbReference type="Proteomes" id="UP000094501"/>
    </source>
</evidence>
<accession>A0A1E3W4F5</accession>
<dbReference type="SUPFAM" id="SSF53300">
    <property type="entry name" value="vWA-like"/>
    <property type="match status" value="1"/>
</dbReference>
<gene>
    <name evidence="3" type="ORF">AUC68_13895</name>
</gene>
<proteinExistence type="predicted"/>
<dbReference type="InterPro" id="IPR022156">
    <property type="entry name" value="Uncharacterised_YfbK_N"/>
</dbReference>
<dbReference type="Pfam" id="PF12450">
    <property type="entry name" value="vWF_A"/>
    <property type="match status" value="1"/>
</dbReference>
<evidence type="ECO:0000256" key="1">
    <source>
        <dbReference type="SAM" id="MobiDB-lite"/>
    </source>
</evidence>
<dbReference type="RefSeq" id="WP_069436272.1">
    <property type="nucleotide sequence ID" value="NZ_LPWG01000004.1"/>
</dbReference>
<dbReference type="Pfam" id="PF12034">
    <property type="entry name" value="YfbK_C"/>
    <property type="match status" value="1"/>
</dbReference>
<dbReference type="Gene3D" id="3.40.50.410">
    <property type="entry name" value="von Willebrand factor, type A domain"/>
    <property type="match status" value="1"/>
</dbReference>
<reference evidence="3 4" key="1">
    <citation type="journal article" date="2016" name="Environ. Microbiol.">
        <title>New Methyloceanibacter diversity from North Sea sediments includes methanotroph containing solely the soluble methane monooxygenase.</title>
        <authorList>
            <person name="Vekeman B."/>
            <person name="Kerckhof F.M."/>
            <person name="Cremers G."/>
            <person name="de Vos P."/>
            <person name="Vandamme P."/>
            <person name="Boon N."/>
            <person name="Op den Camp H.J."/>
            <person name="Heylen K."/>
        </authorList>
    </citation>
    <scope>NUCLEOTIDE SEQUENCE [LARGE SCALE GENOMIC DNA]</scope>
    <source>
        <strain evidence="3 4">R-67174</strain>
    </source>
</reference>